<feature type="region of interest" description="Disordered" evidence="1">
    <location>
        <begin position="63"/>
        <end position="83"/>
    </location>
</feature>
<dbReference type="EMBL" id="JAQNCK010000004">
    <property type="protein sequence ID" value="MDC0827542.1"/>
    <property type="molecule type" value="Genomic_DNA"/>
</dbReference>
<reference evidence="2" key="1">
    <citation type="submission" date="2023-01" db="EMBL/GenBank/DDBJ databases">
        <title>Human gut microbiome strain richness.</title>
        <authorList>
            <person name="Chen-Liaw A."/>
        </authorList>
    </citation>
    <scope>NUCLEOTIDE SEQUENCE</scope>
    <source>
        <strain evidence="2">D55st1_G4_D55t1_190419</strain>
    </source>
</reference>
<proteinExistence type="predicted"/>
<dbReference type="RefSeq" id="WP_195190783.1">
    <property type="nucleotide sequence ID" value="NZ_JADMUL010000003.1"/>
</dbReference>
<gene>
    <name evidence="2" type="ORF">POG00_02330</name>
</gene>
<sequence length="83" mass="9693">MEKLQATFPWFRECAQAATLTEIGKRHDVLEHLDHINDEMELPDEPEPHVSLQSEMKVMREAARALENNSGRNQRPQVKNNER</sequence>
<dbReference type="AlphaFoldDB" id="A0AAW6FRK6"/>
<name>A0AAW6FRK6_9FIRM</name>
<evidence type="ECO:0000313" key="2">
    <source>
        <dbReference type="EMBL" id="MDC0827542.1"/>
    </source>
</evidence>
<protein>
    <submittedName>
        <fullName evidence="2">Uncharacterized protein</fullName>
    </submittedName>
</protein>
<accession>A0AAW6FRK6</accession>
<evidence type="ECO:0000256" key="1">
    <source>
        <dbReference type="SAM" id="MobiDB-lite"/>
    </source>
</evidence>
<feature type="compositionally biased region" description="Polar residues" evidence="1">
    <location>
        <begin position="67"/>
        <end position="83"/>
    </location>
</feature>
<comment type="caution">
    <text evidence="2">The sequence shown here is derived from an EMBL/GenBank/DDBJ whole genome shotgun (WGS) entry which is preliminary data.</text>
</comment>
<organism evidence="2 3">
    <name type="scientific">Faecalitalea cylindroides</name>
    <dbReference type="NCBI Taxonomy" id="39483"/>
    <lineage>
        <taxon>Bacteria</taxon>
        <taxon>Bacillati</taxon>
        <taxon>Bacillota</taxon>
        <taxon>Erysipelotrichia</taxon>
        <taxon>Erysipelotrichales</taxon>
        <taxon>Erysipelotrichaceae</taxon>
        <taxon>Faecalitalea</taxon>
    </lineage>
</organism>
<dbReference type="Gene3D" id="3.30.70.240">
    <property type="match status" value="1"/>
</dbReference>
<dbReference type="Proteomes" id="UP001220658">
    <property type="component" value="Unassembled WGS sequence"/>
</dbReference>
<evidence type="ECO:0000313" key="3">
    <source>
        <dbReference type="Proteomes" id="UP001220658"/>
    </source>
</evidence>